<protein>
    <recommendedName>
        <fullName evidence="3">DUF429 domain-containing protein</fullName>
    </recommendedName>
</protein>
<accession>A3XR28</accession>
<reference evidence="1 2" key="1">
    <citation type="journal article" date="2007" name="Nature">
        <title>Light stimulates growth of proteorhodopsin-containing marine Flavobacteria.</title>
        <authorList>
            <person name="Gomez-Consarnau L."/>
            <person name="Gonzalez J.M."/>
            <person name="Coll-Llado M."/>
            <person name="Gourdon P."/>
            <person name="Pascher T."/>
            <person name="Neutze R."/>
            <person name="Pedros-Alio C."/>
            <person name="Pinhassi J."/>
        </authorList>
    </citation>
    <scope>NUCLEOTIDE SEQUENCE [LARGE SCALE GENOMIC DNA]</scope>
    <source>
        <strain evidence="1 2">MED217</strain>
    </source>
</reference>
<keyword evidence="2" id="KW-1185">Reference proteome</keyword>
<dbReference type="eggNOG" id="COG4923">
    <property type="taxonomic scope" value="Bacteria"/>
</dbReference>
<sequence length="236" mass="27516">MLLGGIDGCKGGWLVIFKNEGAFSYEVISSIETLNQHFLQPSRFFIDMPIGLSSEGFTRTLETTLRTELQSRRSTIFNPPTREATYEPDRDKAKQLNKRIEGKSLSEQTLNIKSKIRELDHFLLHQKNLALELIESHPEICFKYLNKGEVLQSKKSTSEGIEDRLRLLSSYDQDAFMLYQEILKNTQRKWVKRDDILDALVLCISNELSFLKKTYYFEDENIQDMKGLKIRLAYFK</sequence>
<dbReference type="HOGENOM" id="CLU_080977_1_0_10"/>
<evidence type="ECO:0000313" key="2">
    <source>
        <dbReference type="Proteomes" id="UP000001601"/>
    </source>
</evidence>
<evidence type="ECO:0008006" key="3">
    <source>
        <dbReference type="Google" id="ProtNLM"/>
    </source>
</evidence>
<dbReference type="InterPro" id="IPR007362">
    <property type="entry name" value="DUF429"/>
</dbReference>
<dbReference type="AlphaFoldDB" id="A3XR28"/>
<dbReference type="RefSeq" id="WP_009781142.1">
    <property type="nucleotide sequence ID" value="NZ_CH672395.1"/>
</dbReference>
<organism evidence="1 2">
    <name type="scientific">Leeuwenhoekiella blandensis (strain CECT 7118 / CCUG 51940 / KCTC 22103 / MED217)</name>
    <name type="common">Flavobacterium sp. (strain MED217)</name>
    <dbReference type="NCBI Taxonomy" id="398720"/>
    <lineage>
        <taxon>Bacteria</taxon>
        <taxon>Pseudomonadati</taxon>
        <taxon>Bacteroidota</taxon>
        <taxon>Flavobacteriia</taxon>
        <taxon>Flavobacteriales</taxon>
        <taxon>Flavobacteriaceae</taxon>
        <taxon>Leeuwenhoekiella</taxon>
    </lineage>
</organism>
<dbReference type="OrthoDB" id="9811476at2"/>
<evidence type="ECO:0000313" key="1">
    <source>
        <dbReference type="EMBL" id="EAQ47998.1"/>
    </source>
</evidence>
<dbReference type="Pfam" id="PF04250">
    <property type="entry name" value="DUF429"/>
    <property type="match status" value="1"/>
</dbReference>
<dbReference type="Proteomes" id="UP000001601">
    <property type="component" value="Unassembled WGS sequence"/>
</dbReference>
<proteinExistence type="predicted"/>
<gene>
    <name evidence="1" type="ORF">MED217_13941</name>
</gene>
<comment type="caution">
    <text evidence="1">The sequence shown here is derived from an EMBL/GenBank/DDBJ whole genome shotgun (WGS) entry which is preliminary data.</text>
</comment>
<name>A3XR28_LEEBM</name>
<dbReference type="STRING" id="398720.MED217_13941"/>
<dbReference type="EMBL" id="AANC01000011">
    <property type="protein sequence ID" value="EAQ47998.1"/>
    <property type="molecule type" value="Genomic_DNA"/>
</dbReference>